<evidence type="ECO:0000259" key="3">
    <source>
        <dbReference type="PROSITE" id="PS50110"/>
    </source>
</evidence>
<sequence length="126" mass="14127">MLPTTCSLRILIADDEQDIREYFERLLPRLGHHLIGQAADGVELLELVERDPPDLIITDVMMPRLDGIQAVEKIAKQYSVPIIMISSLDRPSALPNQFIIDYLVKPFGAAELDAAIKRSASPPHRE</sequence>
<dbReference type="InterPro" id="IPR001789">
    <property type="entry name" value="Sig_transdc_resp-reg_receiver"/>
</dbReference>
<keyword evidence="5" id="KW-1185">Reference proteome</keyword>
<dbReference type="GO" id="GO:0000160">
    <property type="term" value="P:phosphorelay signal transduction system"/>
    <property type="evidence" value="ECO:0007669"/>
    <property type="project" value="InterPro"/>
</dbReference>
<dbReference type="PANTHER" id="PTHR44591">
    <property type="entry name" value="STRESS RESPONSE REGULATOR PROTEIN 1"/>
    <property type="match status" value="1"/>
</dbReference>
<keyword evidence="1 2" id="KW-0597">Phosphoprotein</keyword>
<dbReference type="Pfam" id="PF00072">
    <property type="entry name" value="Response_reg"/>
    <property type="match status" value="1"/>
</dbReference>
<feature type="modified residue" description="4-aspartylphosphate" evidence="2">
    <location>
        <position position="59"/>
    </location>
</feature>
<protein>
    <submittedName>
        <fullName evidence="4">Putative transcriptional regulatory protein pdtaR</fullName>
    </submittedName>
</protein>
<evidence type="ECO:0000313" key="5">
    <source>
        <dbReference type="Proteomes" id="UP000315471"/>
    </source>
</evidence>
<evidence type="ECO:0000256" key="1">
    <source>
        <dbReference type="ARBA" id="ARBA00022553"/>
    </source>
</evidence>
<evidence type="ECO:0000256" key="2">
    <source>
        <dbReference type="PROSITE-ProRule" id="PRU00169"/>
    </source>
</evidence>
<organism evidence="4 5">
    <name type="scientific">Novipirellula aureliae</name>
    <dbReference type="NCBI Taxonomy" id="2527966"/>
    <lineage>
        <taxon>Bacteria</taxon>
        <taxon>Pseudomonadati</taxon>
        <taxon>Planctomycetota</taxon>
        <taxon>Planctomycetia</taxon>
        <taxon>Pirellulales</taxon>
        <taxon>Pirellulaceae</taxon>
        <taxon>Novipirellula</taxon>
    </lineage>
</organism>
<proteinExistence type="predicted"/>
<dbReference type="AlphaFoldDB" id="A0A5C6E3S6"/>
<dbReference type="SUPFAM" id="SSF52172">
    <property type="entry name" value="CheY-like"/>
    <property type="match status" value="1"/>
</dbReference>
<evidence type="ECO:0000313" key="4">
    <source>
        <dbReference type="EMBL" id="TWU43480.1"/>
    </source>
</evidence>
<name>A0A5C6E3S6_9BACT</name>
<accession>A0A5C6E3S6</accession>
<dbReference type="Gene3D" id="3.40.50.2300">
    <property type="match status" value="1"/>
</dbReference>
<dbReference type="InterPro" id="IPR050595">
    <property type="entry name" value="Bact_response_regulator"/>
</dbReference>
<comment type="caution">
    <text evidence="4">The sequence shown here is derived from an EMBL/GenBank/DDBJ whole genome shotgun (WGS) entry which is preliminary data.</text>
</comment>
<feature type="domain" description="Response regulatory" evidence="3">
    <location>
        <begin position="9"/>
        <end position="120"/>
    </location>
</feature>
<dbReference type="Proteomes" id="UP000315471">
    <property type="component" value="Unassembled WGS sequence"/>
</dbReference>
<dbReference type="OrthoDB" id="9779069at2"/>
<reference evidence="4 5" key="1">
    <citation type="submission" date="2019-02" db="EMBL/GenBank/DDBJ databases">
        <title>Deep-cultivation of Planctomycetes and their phenomic and genomic characterization uncovers novel biology.</title>
        <authorList>
            <person name="Wiegand S."/>
            <person name="Jogler M."/>
            <person name="Boedeker C."/>
            <person name="Pinto D."/>
            <person name="Vollmers J."/>
            <person name="Rivas-Marin E."/>
            <person name="Kohn T."/>
            <person name="Peeters S.H."/>
            <person name="Heuer A."/>
            <person name="Rast P."/>
            <person name="Oberbeckmann S."/>
            <person name="Bunk B."/>
            <person name="Jeske O."/>
            <person name="Meyerdierks A."/>
            <person name="Storesund J.E."/>
            <person name="Kallscheuer N."/>
            <person name="Luecker S."/>
            <person name="Lage O.M."/>
            <person name="Pohl T."/>
            <person name="Merkel B.J."/>
            <person name="Hornburger P."/>
            <person name="Mueller R.-W."/>
            <person name="Bruemmer F."/>
            <person name="Labrenz M."/>
            <person name="Spormann A.M."/>
            <person name="Op Den Camp H."/>
            <person name="Overmann J."/>
            <person name="Amann R."/>
            <person name="Jetten M.S.M."/>
            <person name="Mascher T."/>
            <person name="Medema M.H."/>
            <person name="Devos D.P."/>
            <person name="Kaster A.-K."/>
            <person name="Ovreas L."/>
            <person name="Rohde M."/>
            <person name="Galperin M.Y."/>
            <person name="Jogler C."/>
        </authorList>
    </citation>
    <scope>NUCLEOTIDE SEQUENCE [LARGE SCALE GENOMIC DNA]</scope>
    <source>
        <strain evidence="4 5">Q31b</strain>
    </source>
</reference>
<dbReference type="PANTHER" id="PTHR44591:SF3">
    <property type="entry name" value="RESPONSE REGULATORY DOMAIN-CONTAINING PROTEIN"/>
    <property type="match status" value="1"/>
</dbReference>
<dbReference type="PROSITE" id="PS50110">
    <property type="entry name" value="RESPONSE_REGULATORY"/>
    <property type="match status" value="1"/>
</dbReference>
<dbReference type="EMBL" id="SJPY01000003">
    <property type="protein sequence ID" value="TWU43480.1"/>
    <property type="molecule type" value="Genomic_DNA"/>
</dbReference>
<dbReference type="SMART" id="SM00448">
    <property type="entry name" value="REC"/>
    <property type="match status" value="1"/>
</dbReference>
<gene>
    <name evidence="4" type="primary">pdtaR_3</name>
    <name evidence="4" type="ORF">Q31b_25210</name>
</gene>
<dbReference type="InterPro" id="IPR011006">
    <property type="entry name" value="CheY-like_superfamily"/>
</dbReference>